<organism evidence="1 2">
    <name type="scientific">Gordonia phage PatrickStar</name>
    <dbReference type="NCBI Taxonomy" id="1838076"/>
    <lineage>
        <taxon>Viruses</taxon>
        <taxon>Duplodnaviria</taxon>
        <taxon>Heunggongvirae</taxon>
        <taxon>Uroviricota</taxon>
        <taxon>Caudoviricetes</taxon>
        <taxon>Orchidvirus</taxon>
        <taxon>Orchidvirus orchid</taxon>
    </lineage>
</organism>
<evidence type="ECO:0000313" key="2">
    <source>
        <dbReference type="Proteomes" id="UP000229511"/>
    </source>
</evidence>
<protein>
    <submittedName>
        <fullName evidence="1">Uncharacterized protein</fullName>
    </submittedName>
</protein>
<gene>
    <name evidence="1" type="primary">67</name>
    <name evidence="1" type="ORF">PBI_PATRICKSTAR_67</name>
</gene>
<dbReference type="Proteomes" id="UP000229511">
    <property type="component" value="Genome"/>
</dbReference>
<proteinExistence type="predicted"/>
<evidence type="ECO:0000313" key="1">
    <source>
        <dbReference type="EMBL" id="ANA87301.1"/>
    </source>
</evidence>
<name>A0A160DGZ3_9CAUD</name>
<dbReference type="EMBL" id="KU998252">
    <property type="protein sequence ID" value="ANA87301.1"/>
    <property type="molecule type" value="Genomic_DNA"/>
</dbReference>
<accession>A0A160DGZ3</accession>
<reference evidence="1 2" key="1">
    <citation type="submission" date="2016-03" db="EMBL/GenBank/DDBJ databases">
        <authorList>
            <person name="Rimple P."/>
            <person name="Montgomery M.T."/>
            <person name="Guerrero C.A."/>
            <person name="Mavrich T.N."/>
            <person name="Pope W.H."/>
            <person name="Garlena R.A."/>
            <person name="Russell D.A."/>
            <person name="Jacobs-Sera D."/>
            <person name="Hendrix R.W."/>
            <person name="Hatfull G.F."/>
        </authorList>
    </citation>
    <scope>NUCLEOTIDE SEQUENCE [LARGE SCALE GENOMIC DNA]</scope>
</reference>
<sequence length="123" mass="13930">MRGITKHTTTYQCIESDCDFCISADTHKGILFDQAIEKHEFDHSIAASDGITARIDSLIRYGPHVTQKLEVHGHSDGKNYKTGIDVRLLRLIIDGDDKGLIDFINNTYTRKYAPTLLERLHLS</sequence>